<accession>A0A2A6FLU1</accession>
<evidence type="ECO:0000256" key="2">
    <source>
        <dbReference type="ARBA" id="ARBA00022692"/>
    </source>
</evidence>
<name>A0A2A6FLU1_9HYPH</name>
<dbReference type="Pfam" id="PF25917">
    <property type="entry name" value="BSH_RND"/>
    <property type="match status" value="1"/>
</dbReference>
<comment type="subcellular location">
    <subcellularLocation>
        <location evidence="1">Membrane</location>
        <topology evidence="1">Single-pass membrane protein</topology>
    </subcellularLocation>
</comment>
<feature type="compositionally biased region" description="Polar residues" evidence="6">
    <location>
        <begin position="1"/>
        <end position="12"/>
    </location>
</feature>
<dbReference type="PANTHER" id="PTHR30386:SF26">
    <property type="entry name" value="TRANSPORT PROTEIN COMB"/>
    <property type="match status" value="1"/>
</dbReference>
<keyword evidence="2 7" id="KW-0812">Transmembrane</keyword>
<feature type="transmembrane region" description="Helical" evidence="7">
    <location>
        <begin position="30"/>
        <end position="48"/>
    </location>
</feature>
<evidence type="ECO:0000259" key="8">
    <source>
        <dbReference type="Pfam" id="PF25876"/>
    </source>
</evidence>
<dbReference type="PANTHER" id="PTHR30386">
    <property type="entry name" value="MEMBRANE FUSION SUBUNIT OF EMRAB-TOLC MULTIDRUG EFFLUX PUMP"/>
    <property type="match status" value="1"/>
</dbReference>
<dbReference type="SUPFAM" id="SSF111369">
    <property type="entry name" value="HlyD-like secretion proteins"/>
    <property type="match status" value="2"/>
</dbReference>
<dbReference type="GO" id="GO:0016020">
    <property type="term" value="C:membrane"/>
    <property type="evidence" value="ECO:0007669"/>
    <property type="project" value="UniProtKB-SubCell"/>
</dbReference>
<feature type="region of interest" description="Disordered" evidence="6">
    <location>
        <begin position="1"/>
        <end position="23"/>
    </location>
</feature>
<evidence type="ECO:0000259" key="10">
    <source>
        <dbReference type="Pfam" id="PF25963"/>
    </source>
</evidence>
<organism evidence="11 12">
    <name type="scientific">Mesorhizobium sanjuanii</name>
    <dbReference type="NCBI Taxonomy" id="2037900"/>
    <lineage>
        <taxon>Bacteria</taxon>
        <taxon>Pseudomonadati</taxon>
        <taxon>Pseudomonadota</taxon>
        <taxon>Alphaproteobacteria</taxon>
        <taxon>Hyphomicrobiales</taxon>
        <taxon>Phyllobacteriaceae</taxon>
        <taxon>Mesorhizobium</taxon>
    </lineage>
</organism>
<feature type="coiled-coil region" evidence="5">
    <location>
        <begin position="125"/>
        <end position="190"/>
    </location>
</feature>
<keyword evidence="3 7" id="KW-1133">Transmembrane helix</keyword>
<feature type="domain" description="Multidrug resistance protein MdtA-like alpha-helical hairpin" evidence="8">
    <location>
        <begin position="126"/>
        <end position="191"/>
    </location>
</feature>
<dbReference type="InterPro" id="IPR058624">
    <property type="entry name" value="MdtA-like_HH"/>
</dbReference>
<dbReference type="Proteomes" id="UP000219182">
    <property type="component" value="Unassembled WGS sequence"/>
</dbReference>
<dbReference type="RefSeq" id="WP_097571722.1">
    <property type="nucleotide sequence ID" value="NZ_NWQG01000010.1"/>
</dbReference>
<keyword evidence="5" id="KW-0175">Coiled coil</keyword>
<evidence type="ECO:0000256" key="4">
    <source>
        <dbReference type="ARBA" id="ARBA00023136"/>
    </source>
</evidence>
<dbReference type="Gene3D" id="2.40.30.170">
    <property type="match status" value="1"/>
</dbReference>
<reference evidence="11 12" key="1">
    <citation type="submission" date="2017-09" db="EMBL/GenBank/DDBJ databases">
        <title>Mesorhizobum sanjuanii sp. nov. isolated from nodules of Lotus tenuis in saline-alkaline lowlands of Flooding Pampa.</title>
        <authorList>
            <person name="Sannazzaro A.I."/>
            <person name="Torres Tejerizo G.A."/>
            <person name="Fontana F."/>
            <person name="Cumpa Velazquez L.M."/>
            <person name="Hansen L."/>
            <person name="Pistorio M."/>
            <person name="Estrella M.J."/>
        </authorList>
    </citation>
    <scope>NUCLEOTIDE SEQUENCE [LARGE SCALE GENOMIC DNA]</scope>
    <source>
        <strain evidence="11 12">BSA136</strain>
    </source>
</reference>
<evidence type="ECO:0000256" key="6">
    <source>
        <dbReference type="SAM" id="MobiDB-lite"/>
    </source>
</evidence>
<protein>
    <submittedName>
        <fullName evidence="11">Transporter</fullName>
    </submittedName>
</protein>
<dbReference type="InterPro" id="IPR058634">
    <property type="entry name" value="AaeA-lik-b-barrel"/>
</dbReference>
<evidence type="ECO:0000256" key="7">
    <source>
        <dbReference type="SAM" id="Phobius"/>
    </source>
</evidence>
<dbReference type="Pfam" id="PF25876">
    <property type="entry name" value="HH_MFP_RND"/>
    <property type="match status" value="1"/>
</dbReference>
<comment type="caution">
    <text evidence="11">The sequence shown here is derived from an EMBL/GenBank/DDBJ whole genome shotgun (WGS) entry which is preliminary data.</text>
</comment>
<dbReference type="EMBL" id="NWQG01000010">
    <property type="protein sequence ID" value="PDQ22705.1"/>
    <property type="molecule type" value="Genomic_DNA"/>
</dbReference>
<gene>
    <name evidence="11" type="ORF">CN311_01790</name>
</gene>
<evidence type="ECO:0000313" key="12">
    <source>
        <dbReference type="Proteomes" id="UP000219182"/>
    </source>
</evidence>
<feature type="domain" description="Multidrug resistance protein MdtA-like barrel-sandwich hybrid" evidence="9">
    <location>
        <begin position="65"/>
        <end position="247"/>
    </location>
</feature>
<dbReference type="InterPro" id="IPR058625">
    <property type="entry name" value="MdtA-like_BSH"/>
</dbReference>
<dbReference type="AlphaFoldDB" id="A0A2A6FLU1"/>
<keyword evidence="4 7" id="KW-0472">Membrane</keyword>
<dbReference type="Pfam" id="PF25963">
    <property type="entry name" value="Beta-barrel_AAEA"/>
    <property type="match status" value="1"/>
</dbReference>
<dbReference type="Gene3D" id="2.40.50.100">
    <property type="match status" value="1"/>
</dbReference>
<evidence type="ECO:0000259" key="9">
    <source>
        <dbReference type="Pfam" id="PF25917"/>
    </source>
</evidence>
<evidence type="ECO:0000256" key="5">
    <source>
        <dbReference type="SAM" id="Coils"/>
    </source>
</evidence>
<dbReference type="InterPro" id="IPR050739">
    <property type="entry name" value="MFP"/>
</dbReference>
<sequence length="374" mass="39161">MASDATGTSQDNAADGPDTPATKGNPLRRVALGVLLLACLLFVIAVFMERRTPSSSQATVSAYVVGIAPEVTGRVIEVGVADNSGVKPGQVLFRIDPQQYQLAVAEAEARLARVGQTIGASTASVDAVQARLVEARAIRDNVQEQANRAMELVKRGVYAKAKYDEAKAAVDQANASVVAAEADLKQAQEELGPAGADNPQLKESLAALERAQLDLLRTTVLAPAEGVVTNLQLSVGGVVGAGQSAMTFIDVGTVWITAAFKENSLENVAAGNHADVLFDLLPGQVFGATVESVGMGVAQGSVDPKTGLPKISTESGWVRTPQSFPVRLILDEGRPKGVRYGSQANVVIYTGDNPVTNAIGRIWMRVLSVLTYVS</sequence>
<proteinExistence type="predicted"/>
<evidence type="ECO:0000313" key="11">
    <source>
        <dbReference type="EMBL" id="PDQ22705.1"/>
    </source>
</evidence>
<feature type="domain" description="p-hydroxybenzoic acid efflux pump subunit AaeA-like beta-barrel" evidence="10">
    <location>
        <begin position="254"/>
        <end position="348"/>
    </location>
</feature>
<evidence type="ECO:0000256" key="3">
    <source>
        <dbReference type="ARBA" id="ARBA00022989"/>
    </source>
</evidence>
<evidence type="ECO:0000256" key="1">
    <source>
        <dbReference type="ARBA" id="ARBA00004167"/>
    </source>
</evidence>
<keyword evidence="12" id="KW-1185">Reference proteome</keyword>
<dbReference type="Gene3D" id="1.10.287.470">
    <property type="entry name" value="Helix hairpin bin"/>
    <property type="match status" value="1"/>
</dbReference>